<dbReference type="EMBL" id="CP042425">
    <property type="protein sequence ID" value="QEL20558.1"/>
    <property type="molecule type" value="Genomic_DNA"/>
</dbReference>
<sequence>MRGSTAAGTVESDGWGKLAEALKAPEADKGRARVRLPNRIGEHGWELVAEHWPAERGLTATWAFRRKVD</sequence>
<evidence type="ECO:0000313" key="1">
    <source>
        <dbReference type="EMBL" id="QEL20558.1"/>
    </source>
</evidence>
<reference evidence="2" key="1">
    <citation type="submission" date="2019-08" db="EMBL/GenBank/DDBJ databases">
        <title>Limnoglobus roseus gen. nov., sp. nov., a novel freshwater planctomycete with a giant genome from the family Gemmataceae.</title>
        <authorList>
            <person name="Kulichevskaya I.S."/>
            <person name="Naumoff D.G."/>
            <person name="Miroshnikov K."/>
            <person name="Ivanova A."/>
            <person name="Philippov D.A."/>
            <person name="Hakobyan A."/>
            <person name="Rijpstra I.C."/>
            <person name="Sinninghe Damste J.S."/>
            <person name="Liesack W."/>
            <person name="Dedysh S.N."/>
        </authorList>
    </citation>
    <scope>NUCLEOTIDE SEQUENCE [LARGE SCALE GENOMIC DNA]</scope>
    <source>
        <strain evidence="2">PX52</strain>
    </source>
</reference>
<evidence type="ECO:0000313" key="2">
    <source>
        <dbReference type="Proteomes" id="UP000324974"/>
    </source>
</evidence>
<gene>
    <name evidence="1" type="ORF">PX52LOC_07663</name>
</gene>
<dbReference type="Proteomes" id="UP000324974">
    <property type="component" value="Chromosome"/>
</dbReference>
<keyword evidence="2" id="KW-1185">Reference proteome</keyword>
<name>A0A5C1AUT3_9BACT</name>
<accession>A0A5C1AUT3</accession>
<proteinExistence type="predicted"/>
<dbReference type="KEGG" id="lrs:PX52LOC_07663"/>
<dbReference type="AlphaFoldDB" id="A0A5C1AUT3"/>
<protein>
    <submittedName>
        <fullName evidence="1">Uncharacterized protein</fullName>
    </submittedName>
</protein>
<organism evidence="1 2">
    <name type="scientific">Limnoglobus roseus</name>
    <dbReference type="NCBI Taxonomy" id="2598579"/>
    <lineage>
        <taxon>Bacteria</taxon>
        <taxon>Pseudomonadati</taxon>
        <taxon>Planctomycetota</taxon>
        <taxon>Planctomycetia</taxon>
        <taxon>Gemmatales</taxon>
        <taxon>Gemmataceae</taxon>
        <taxon>Limnoglobus</taxon>
    </lineage>
</organism>
<dbReference type="RefSeq" id="WP_149114842.1">
    <property type="nucleotide sequence ID" value="NZ_CP042425.1"/>
</dbReference>